<keyword evidence="5" id="KW-1185">Reference proteome</keyword>
<dbReference type="InterPro" id="IPR054491">
    <property type="entry name" value="MGH1-like_GH"/>
</dbReference>
<dbReference type="RefSeq" id="WP_120782436.1">
    <property type="nucleotide sequence ID" value="NZ_JBHLUP010000005.1"/>
</dbReference>
<dbReference type="SUPFAM" id="SSF48208">
    <property type="entry name" value="Six-hairpin glycosidases"/>
    <property type="match status" value="1"/>
</dbReference>
<dbReference type="OrthoDB" id="9759959at2"/>
<dbReference type="Pfam" id="PF14742">
    <property type="entry name" value="GDE_N_bis"/>
    <property type="match status" value="1"/>
</dbReference>
<dbReference type="Gene3D" id="1.50.10.10">
    <property type="match status" value="1"/>
</dbReference>
<dbReference type="EMBL" id="RBAN01000005">
    <property type="protein sequence ID" value="RKN52206.1"/>
    <property type="molecule type" value="Genomic_DNA"/>
</dbReference>
<accession>A0A3A9ZXZ0</accession>
<dbReference type="InterPro" id="IPR012341">
    <property type="entry name" value="6hp_glycosidase-like_sf"/>
</dbReference>
<dbReference type="InterPro" id="IPR008928">
    <property type="entry name" value="6-hairpin_glycosidase_sf"/>
</dbReference>
<dbReference type="InterPro" id="IPR032856">
    <property type="entry name" value="GDE_N_bis"/>
</dbReference>
<evidence type="ECO:0000313" key="4">
    <source>
        <dbReference type="EMBL" id="RKN52206.1"/>
    </source>
</evidence>
<proteinExistence type="predicted"/>
<name>A0A3A9ZXZ0_9ACTN</name>
<evidence type="ECO:0000313" key="5">
    <source>
        <dbReference type="Proteomes" id="UP000279968"/>
    </source>
</evidence>
<reference evidence="4 5" key="1">
    <citation type="journal article" date="2015" name="Int. J. Syst. Evol. Microbiol.">
        <title>Micromonospora costi sp. nov., isolated from a leaf of Costus speciosus.</title>
        <authorList>
            <person name="Thawai C."/>
        </authorList>
    </citation>
    <scope>NUCLEOTIDE SEQUENCE [LARGE SCALE GENOMIC DNA]</scope>
    <source>
        <strain evidence="4 5">CS1-12</strain>
    </source>
</reference>
<comment type="caution">
    <text evidence="4">The sequence shown here is derived from an EMBL/GenBank/DDBJ whole genome shotgun (WGS) entry which is preliminary data.</text>
</comment>
<evidence type="ECO:0000256" key="1">
    <source>
        <dbReference type="SAM" id="MobiDB-lite"/>
    </source>
</evidence>
<protein>
    <submittedName>
        <fullName evidence="4">Glycogen debranching protein</fullName>
    </submittedName>
</protein>
<organism evidence="4 5">
    <name type="scientific">Micromonospora costi</name>
    <dbReference type="NCBI Taxonomy" id="1530042"/>
    <lineage>
        <taxon>Bacteria</taxon>
        <taxon>Bacillati</taxon>
        <taxon>Actinomycetota</taxon>
        <taxon>Actinomycetes</taxon>
        <taxon>Micromonosporales</taxon>
        <taxon>Micromonosporaceae</taxon>
        <taxon>Micromonospora</taxon>
    </lineage>
</organism>
<evidence type="ECO:0000259" key="3">
    <source>
        <dbReference type="Pfam" id="PF22422"/>
    </source>
</evidence>
<feature type="region of interest" description="Disordered" evidence="1">
    <location>
        <begin position="1"/>
        <end position="31"/>
    </location>
</feature>
<dbReference type="Pfam" id="PF22422">
    <property type="entry name" value="MGH1-like_GH"/>
    <property type="match status" value="1"/>
</dbReference>
<evidence type="ECO:0000259" key="2">
    <source>
        <dbReference type="Pfam" id="PF14742"/>
    </source>
</evidence>
<gene>
    <name evidence="4" type="ORF">D7193_27060</name>
</gene>
<dbReference type="AlphaFoldDB" id="A0A3A9ZXZ0"/>
<dbReference type="GO" id="GO:0005975">
    <property type="term" value="P:carbohydrate metabolic process"/>
    <property type="evidence" value="ECO:0007669"/>
    <property type="project" value="InterPro"/>
</dbReference>
<dbReference type="Proteomes" id="UP000279968">
    <property type="component" value="Unassembled WGS sequence"/>
</dbReference>
<feature type="domain" description="Mannosylglycerate hydrolase MGH1-like glycoside hydrolase" evidence="3">
    <location>
        <begin position="389"/>
        <end position="620"/>
    </location>
</feature>
<feature type="domain" description="Putative glycogen debranching enzyme N-terminal" evidence="2">
    <location>
        <begin position="42"/>
        <end position="223"/>
    </location>
</feature>
<sequence length="717" mass="79689">MAEQRPTPADPTPHLAPAHRNGVRQRDLPPELDPGSIAVLSGATFMYSDPTGDIPVGSIGGLVHLDTRLLNRWMLTVNGAPLLVLRSGAVDHYSAEFYLANPELLDLPADALTVRRRRYLGEGLHERIELHYSATKPVRIELRLGVGSDFADLLEIKSGVRERAEAIARRHRADSGRLLFHYEADDFVAQTEVRSSPIPDHVDGDDFVWVLDLAPGGDWGVDLKVSLPPGMGVVEPVRGDFEDVFRHSAVDPAARWRSVVARFTSDSDLFEQVIEQTLTDLVALRLETTVNGQRVALPAAGLPWFLTFFGRDTLITAYQTLIGGPRLAKGALVALAGLQGREVDDFTDEEPGKILHEVRNGELTRTGQRPYSPYYGTADATQLWLILLSEYWRFTRDDELVRSLRPNALAALEWIDQYGDRDGDGYVEYQTRSPEGLGNQCWRDSWDGIRFADGRLPVLPIATSEIQGYTYDAKLRLAELADGPLDDPDLARRLRADAERLRAAFNRDFWVEERGGYYAVGIDGDKNRIDSITSNMGHLLWSGIVPEERAGQVVRQLMGDSMFSGWGIRTLSMDEVAYNPIGYHLGTVWPHDNSIAALGMARYGYREEANRVSLALLEAAKAFSFRLPEAIAGYQQGRSTWPVQYPTACSPQAWAAGAPLNFLRSMLGLEAVGGKLVVKPQIPKEIGRVMIYGVRAFDRRWDIEAVDSTGYVRLAEP</sequence>